<sequence length="224" mass="24817">MSAISHQADNYICGVCIWSLRHIVQDRNGCDNNDHHSLVHSDIYRISIYDGIAHNGYQIRYRYLRADCNCHCYCHCDRVDNFYHHIHCLNDHLLNCDCADIGVDVDDNHNHGWSLGVSVVSLPYFSYCNGDSTISPAGSAPTGTACSRRRTSPLSKFGRWLPGPWQQCSDAFIRDACQLALGEPDGVAISTVYRTASNPAITTTSTIAIQSTETITVTSNIMAT</sequence>
<dbReference type="EMBL" id="NBSH01000027">
    <property type="protein sequence ID" value="ORX33312.1"/>
    <property type="molecule type" value="Genomic_DNA"/>
</dbReference>
<name>A0A1Y1U5P3_9TREE</name>
<dbReference type="Proteomes" id="UP000193218">
    <property type="component" value="Unassembled WGS sequence"/>
</dbReference>
<dbReference type="RefSeq" id="XP_021867663.1">
    <property type="nucleotide sequence ID" value="XM_022017332.1"/>
</dbReference>
<protein>
    <submittedName>
        <fullName evidence="1">Uncharacterized protein</fullName>
    </submittedName>
</protein>
<keyword evidence="2" id="KW-1185">Reference proteome</keyword>
<dbReference type="InParanoid" id="A0A1Y1U5P3"/>
<evidence type="ECO:0000313" key="2">
    <source>
        <dbReference type="Proteomes" id="UP000193218"/>
    </source>
</evidence>
<dbReference type="GeneID" id="33559141"/>
<organism evidence="1 2">
    <name type="scientific">Kockovaella imperatae</name>
    <dbReference type="NCBI Taxonomy" id="4999"/>
    <lineage>
        <taxon>Eukaryota</taxon>
        <taxon>Fungi</taxon>
        <taxon>Dikarya</taxon>
        <taxon>Basidiomycota</taxon>
        <taxon>Agaricomycotina</taxon>
        <taxon>Tremellomycetes</taxon>
        <taxon>Tremellales</taxon>
        <taxon>Cuniculitremaceae</taxon>
        <taxon>Kockovaella</taxon>
    </lineage>
</organism>
<comment type="caution">
    <text evidence="1">The sequence shown here is derived from an EMBL/GenBank/DDBJ whole genome shotgun (WGS) entry which is preliminary data.</text>
</comment>
<dbReference type="AlphaFoldDB" id="A0A1Y1U5P3"/>
<gene>
    <name evidence="1" type="ORF">BD324DRAFT_640283</name>
</gene>
<proteinExistence type="predicted"/>
<evidence type="ECO:0000313" key="1">
    <source>
        <dbReference type="EMBL" id="ORX33312.1"/>
    </source>
</evidence>
<accession>A0A1Y1U5P3</accession>
<reference evidence="1 2" key="1">
    <citation type="submission" date="2017-03" db="EMBL/GenBank/DDBJ databases">
        <title>Widespread Adenine N6-methylation of Active Genes in Fungi.</title>
        <authorList>
            <consortium name="DOE Joint Genome Institute"/>
            <person name="Mondo S.J."/>
            <person name="Dannebaum R.O."/>
            <person name="Kuo R.C."/>
            <person name="Louie K.B."/>
            <person name="Bewick A.J."/>
            <person name="Labutti K."/>
            <person name="Haridas S."/>
            <person name="Kuo A."/>
            <person name="Salamov A."/>
            <person name="Ahrendt S.R."/>
            <person name="Lau R."/>
            <person name="Bowen B.P."/>
            <person name="Lipzen A."/>
            <person name="Sullivan W."/>
            <person name="Andreopoulos W.B."/>
            <person name="Clum A."/>
            <person name="Lindquist E."/>
            <person name="Daum C."/>
            <person name="Northen T.R."/>
            <person name="Ramamoorthy G."/>
            <person name="Schmitz R.J."/>
            <person name="Gryganskyi A."/>
            <person name="Culley D."/>
            <person name="Magnuson J."/>
            <person name="James T.Y."/>
            <person name="O'Malley M.A."/>
            <person name="Stajich J.E."/>
            <person name="Spatafora J.W."/>
            <person name="Visel A."/>
            <person name="Grigoriev I.V."/>
        </authorList>
    </citation>
    <scope>NUCLEOTIDE SEQUENCE [LARGE SCALE GENOMIC DNA]</scope>
    <source>
        <strain evidence="1 2">NRRL Y-17943</strain>
    </source>
</reference>